<sequence>MTTDHACQTAAGEAARGIDPVRAVLAPGRPRTRASAVPVVIRAYLDSDSADGPDGTSRQEDMLPPDPATPAMGAAMLLTMLDGLQADLSGALLSWYAELPVRVPHGLGAPSPSAPGVEPPREPNEWQVLGTLRGSAQELLTALSQRPRAEGFNELSWRLAMLEDVFAGALRRMNVPAEISVRAAADVAQAAGSLFGLGRPAKQRG</sequence>
<proteinExistence type="predicted"/>
<evidence type="ECO:0000313" key="2">
    <source>
        <dbReference type="EMBL" id="SFC22049.1"/>
    </source>
</evidence>
<organism evidence="2 3">
    <name type="scientific">Streptomyces aidingensis</name>
    <dbReference type="NCBI Taxonomy" id="910347"/>
    <lineage>
        <taxon>Bacteria</taxon>
        <taxon>Bacillati</taxon>
        <taxon>Actinomycetota</taxon>
        <taxon>Actinomycetes</taxon>
        <taxon>Kitasatosporales</taxon>
        <taxon>Streptomycetaceae</taxon>
        <taxon>Streptomyces</taxon>
    </lineage>
</organism>
<reference evidence="2 3" key="1">
    <citation type="submission" date="2016-10" db="EMBL/GenBank/DDBJ databases">
        <authorList>
            <person name="de Groot N.N."/>
        </authorList>
    </citation>
    <scope>NUCLEOTIDE SEQUENCE [LARGE SCALE GENOMIC DNA]</scope>
    <source>
        <strain evidence="2 3">CGMCC 4.5739</strain>
    </source>
</reference>
<protein>
    <submittedName>
        <fullName evidence="2">Uncharacterized protein</fullName>
    </submittedName>
</protein>
<dbReference type="OrthoDB" id="4245341at2"/>
<evidence type="ECO:0000256" key="1">
    <source>
        <dbReference type="SAM" id="MobiDB-lite"/>
    </source>
</evidence>
<dbReference type="Proteomes" id="UP000199207">
    <property type="component" value="Unassembled WGS sequence"/>
</dbReference>
<keyword evidence="3" id="KW-1185">Reference proteome</keyword>
<accession>A0A1I1HD16</accession>
<dbReference type="EMBL" id="FOLM01000002">
    <property type="protein sequence ID" value="SFC22049.1"/>
    <property type="molecule type" value="Genomic_DNA"/>
</dbReference>
<dbReference type="AlphaFoldDB" id="A0A1I1HD16"/>
<dbReference type="RefSeq" id="WP_093837640.1">
    <property type="nucleotide sequence ID" value="NZ_FOLM01000002.1"/>
</dbReference>
<name>A0A1I1HD16_9ACTN</name>
<evidence type="ECO:0000313" key="3">
    <source>
        <dbReference type="Proteomes" id="UP000199207"/>
    </source>
</evidence>
<gene>
    <name evidence="2" type="ORF">SAMN05421773_102348</name>
</gene>
<feature type="region of interest" description="Disordered" evidence="1">
    <location>
        <begin position="46"/>
        <end position="70"/>
    </location>
</feature>